<dbReference type="Proteomes" id="UP000265716">
    <property type="component" value="Unassembled WGS sequence"/>
</dbReference>
<dbReference type="InterPro" id="IPR011989">
    <property type="entry name" value="ARM-like"/>
</dbReference>
<dbReference type="EMBL" id="QUTB01002989">
    <property type="protein sequence ID" value="RHY70262.1"/>
    <property type="molecule type" value="Genomic_DNA"/>
</dbReference>
<dbReference type="GO" id="GO:0030951">
    <property type="term" value="P:establishment or maintenance of microtubule cytoskeleton polarity"/>
    <property type="evidence" value="ECO:0007669"/>
    <property type="project" value="InterPro"/>
</dbReference>
<proteinExistence type="predicted"/>
<accession>A0A397DRF1</accession>
<evidence type="ECO:0000313" key="2">
    <source>
        <dbReference type="EMBL" id="RHY70262.1"/>
    </source>
</evidence>
<reference evidence="3 4" key="1">
    <citation type="submission" date="2018-08" db="EMBL/GenBank/DDBJ databases">
        <title>Aphanomyces genome sequencing and annotation.</title>
        <authorList>
            <person name="Minardi D."/>
            <person name="Oidtmann B."/>
            <person name="Van Der Giezen M."/>
            <person name="Studholme D.J."/>
        </authorList>
    </citation>
    <scope>NUCLEOTIDE SEQUENCE [LARGE SCALE GENOMIC DNA]</scope>
    <source>
        <strain evidence="1 3">SA</strain>
        <strain evidence="2 4">Si</strain>
    </source>
</reference>
<evidence type="ECO:0000313" key="4">
    <source>
        <dbReference type="Proteomes" id="UP000283543"/>
    </source>
</evidence>
<evidence type="ECO:0000313" key="3">
    <source>
        <dbReference type="Proteomes" id="UP000265716"/>
    </source>
</evidence>
<dbReference type="VEuPathDB" id="FungiDB:H257_08085"/>
<dbReference type="EMBL" id="QUTC01003444">
    <property type="protein sequence ID" value="RHY69960.1"/>
    <property type="molecule type" value="Genomic_DNA"/>
</dbReference>
<dbReference type="GO" id="GO:0061863">
    <property type="term" value="F:microtubule plus end polymerase"/>
    <property type="evidence" value="ECO:0007669"/>
    <property type="project" value="InterPro"/>
</dbReference>
<protein>
    <submittedName>
        <fullName evidence="1">Uncharacterized protein</fullName>
    </submittedName>
</protein>
<dbReference type="AlphaFoldDB" id="A0A397DRF1"/>
<dbReference type="GO" id="GO:0007051">
    <property type="term" value="P:spindle organization"/>
    <property type="evidence" value="ECO:0007669"/>
    <property type="project" value="InterPro"/>
</dbReference>
<dbReference type="InterPro" id="IPR045110">
    <property type="entry name" value="XMAP215"/>
</dbReference>
<dbReference type="Proteomes" id="UP000283543">
    <property type="component" value="Unassembled WGS sequence"/>
</dbReference>
<gene>
    <name evidence="2" type="ORF">DYB34_003477</name>
    <name evidence="1" type="ORF">DYB38_002706</name>
</gene>
<name>A0A397DRF1_APHAT</name>
<evidence type="ECO:0000313" key="1">
    <source>
        <dbReference type="EMBL" id="RHY69960.1"/>
    </source>
</evidence>
<dbReference type="Gene3D" id="1.25.10.10">
    <property type="entry name" value="Leucine-rich Repeat Variant"/>
    <property type="match status" value="1"/>
</dbReference>
<dbReference type="PANTHER" id="PTHR12609">
    <property type="entry name" value="MICROTUBULE ASSOCIATED PROTEIN XMAP215"/>
    <property type="match status" value="1"/>
</dbReference>
<organism evidence="1 3">
    <name type="scientific">Aphanomyces astaci</name>
    <name type="common">Crayfish plague agent</name>
    <dbReference type="NCBI Taxonomy" id="112090"/>
    <lineage>
        <taxon>Eukaryota</taxon>
        <taxon>Sar</taxon>
        <taxon>Stramenopiles</taxon>
        <taxon>Oomycota</taxon>
        <taxon>Saprolegniomycetes</taxon>
        <taxon>Saprolegniales</taxon>
        <taxon>Verrucalvaceae</taxon>
        <taxon>Aphanomyces</taxon>
    </lineage>
</organism>
<dbReference type="GO" id="GO:0046785">
    <property type="term" value="P:microtubule polymerization"/>
    <property type="evidence" value="ECO:0007669"/>
    <property type="project" value="InterPro"/>
</dbReference>
<sequence length="526" mass="56722">MYVDLFHREAIKLAELPQTLDKTSDNRTRAAVTDLAIKSSPTNMFKAPSLDHRPTRDELEALELRQGRLDHRHVLNDRGQNGPANAVFGTLYDQLGDAMRPLLNLEKWKPSLKDSVVAESEGVGFSPSSFAASRVAKTGVDGVEGRGGAASSGSLFGHVDVSAQNTKELLVDMANEGDKVDDSNANLKTNAVQVIGVVAASVGPSVAKLAKLVGSNLVVGVADNKEAMQQACLDSLLPFVAMALKNPGGRAELLGWTVEMTQMIGSKVDLRSFVENTIDALSDKSTGACDKLLLVEVFKSVGRDTVHTGYRGMVSHIERHVLSLCVATVSRICRHAPYVGRSERVAIERVLLEAGAGFLEPRLGGKHIMMTMTALRIGEVYLAMLHVLERMVSGKVGEYQKHGADNKIAGQPTLGQLLAKLLVNTTGRELTLPMQFVHVDVVGILHTKHHDSAELNAVNLNGSGGSVTLWVPMPFGDMVKNHPKKNCVQVHVPELAAHLPTGVCCPDRFATTHYFIQMLAQTKTSS</sequence>
<dbReference type="GO" id="GO:0051010">
    <property type="term" value="F:microtubule plus-end binding"/>
    <property type="evidence" value="ECO:0007669"/>
    <property type="project" value="InterPro"/>
</dbReference>
<comment type="caution">
    <text evidence="1">The sequence shown here is derived from an EMBL/GenBank/DDBJ whole genome shotgun (WGS) entry which is preliminary data.</text>
</comment>